<proteinExistence type="predicted"/>
<comment type="caution">
    <text evidence="1">The sequence shown here is derived from an EMBL/GenBank/DDBJ whole genome shotgun (WGS) entry which is preliminary data.</text>
</comment>
<dbReference type="RefSeq" id="XP_060324713.1">
    <property type="nucleotide sequence ID" value="XM_060479808.1"/>
</dbReference>
<dbReference type="AlphaFoldDB" id="A0AA39JL86"/>
<feature type="non-terminal residue" evidence="1">
    <location>
        <position position="1"/>
    </location>
</feature>
<organism evidence="1 2">
    <name type="scientific">Armillaria tabescens</name>
    <name type="common">Ringless honey mushroom</name>
    <name type="synonym">Agaricus tabescens</name>
    <dbReference type="NCBI Taxonomy" id="1929756"/>
    <lineage>
        <taxon>Eukaryota</taxon>
        <taxon>Fungi</taxon>
        <taxon>Dikarya</taxon>
        <taxon>Basidiomycota</taxon>
        <taxon>Agaricomycotina</taxon>
        <taxon>Agaricomycetes</taxon>
        <taxon>Agaricomycetidae</taxon>
        <taxon>Agaricales</taxon>
        <taxon>Marasmiineae</taxon>
        <taxon>Physalacriaceae</taxon>
        <taxon>Desarmillaria</taxon>
    </lineage>
</organism>
<protein>
    <submittedName>
        <fullName evidence="1">Uncharacterized protein</fullName>
    </submittedName>
</protein>
<reference evidence="1" key="1">
    <citation type="submission" date="2023-06" db="EMBL/GenBank/DDBJ databases">
        <authorList>
            <consortium name="Lawrence Berkeley National Laboratory"/>
            <person name="Ahrendt S."/>
            <person name="Sahu N."/>
            <person name="Indic B."/>
            <person name="Wong-Bajracharya J."/>
            <person name="Merenyi Z."/>
            <person name="Ke H.-M."/>
            <person name="Monk M."/>
            <person name="Kocsube S."/>
            <person name="Drula E."/>
            <person name="Lipzen A."/>
            <person name="Balint B."/>
            <person name="Henrissat B."/>
            <person name="Andreopoulos B."/>
            <person name="Martin F.M."/>
            <person name="Harder C.B."/>
            <person name="Rigling D."/>
            <person name="Ford K.L."/>
            <person name="Foster G.D."/>
            <person name="Pangilinan J."/>
            <person name="Papanicolaou A."/>
            <person name="Barry K."/>
            <person name="LaButti K."/>
            <person name="Viragh M."/>
            <person name="Koriabine M."/>
            <person name="Yan M."/>
            <person name="Riley R."/>
            <person name="Champramary S."/>
            <person name="Plett K.L."/>
            <person name="Tsai I.J."/>
            <person name="Slot J."/>
            <person name="Sipos G."/>
            <person name="Plett J."/>
            <person name="Nagy L.G."/>
            <person name="Grigoriev I.V."/>
        </authorList>
    </citation>
    <scope>NUCLEOTIDE SEQUENCE</scope>
    <source>
        <strain evidence="1">CCBAS 213</strain>
    </source>
</reference>
<dbReference type="EMBL" id="JAUEPS010000059">
    <property type="protein sequence ID" value="KAK0443394.1"/>
    <property type="molecule type" value="Genomic_DNA"/>
</dbReference>
<gene>
    <name evidence="1" type="ORF">EV420DRAFT_1724266</name>
</gene>
<accession>A0AA39JL86</accession>
<evidence type="ECO:0000313" key="1">
    <source>
        <dbReference type="EMBL" id="KAK0443394.1"/>
    </source>
</evidence>
<dbReference type="Proteomes" id="UP001175211">
    <property type="component" value="Unassembled WGS sequence"/>
</dbReference>
<name>A0AA39JL86_ARMTA</name>
<dbReference type="GeneID" id="85363356"/>
<feature type="non-terminal residue" evidence="1">
    <location>
        <position position="157"/>
    </location>
</feature>
<sequence>NVPTIGEVYFLAKKVVCYLSGLGQPLNSNADNFESDRCWFKCAWTLQELSRNIIIGGNTGNQKLRAKFYKQLSLLQNMRSQRDVYSVLLHMQKRVSTNPVDKIAGMAYLLDSECIPAYYGKQSEEDAWIALVDAALRWCQGDLLFLYPKPGNGMKIW</sequence>
<evidence type="ECO:0000313" key="2">
    <source>
        <dbReference type="Proteomes" id="UP001175211"/>
    </source>
</evidence>
<keyword evidence="2" id="KW-1185">Reference proteome</keyword>